<sequence length="147" mass="17568">MTSKFVLFFILTLSTCFGQSITDPLPTAEKGLNECIKANSKGELNCRKEYYHELQFWETEVFNAVSEIIKRNKTEEERAAFEKEQVEWKETTYYYFAKTMKEFQFKHRGKFVWDNDPGLKSDARLFYQKNAKYYTDRISYLLSLVQK</sequence>
<proteinExistence type="predicted"/>
<organism evidence="1">
    <name type="scientific">Flavobacterium sp. CFS9</name>
    <dbReference type="NCBI Taxonomy" id="3143118"/>
    <lineage>
        <taxon>Bacteria</taxon>
        <taxon>Pseudomonadati</taxon>
        <taxon>Bacteroidota</taxon>
        <taxon>Flavobacteriia</taxon>
        <taxon>Flavobacteriales</taxon>
        <taxon>Flavobacteriaceae</taxon>
        <taxon>Flavobacterium</taxon>
    </lineage>
</organism>
<dbReference type="AlphaFoldDB" id="A0AAT9H617"/>
<name>A0AAT9H617_9FLAO</name>
<dbReference type="EMBL" id="AP031573">
    <property type="protein sequence ID" value="BFM45135.1"/>
    <property type="molecule type" value="Genomic_DNA"/>
</dbReference>
<protein>
    <recommendedName>
        <fullName evidence="2">Lysozyme inhibitor LprI N-terminal domain-containing protein</fullName>
    </recommendedName>
</protein>
<evidence type="ECO:0000313" key="1">
    <source>
        <dbReference type="EMBL" id="BFM45135.1"/>
    </source>
</evidence>
<dbReference type="RefSeq" id="WP_369616141.1">
    <property type="nucleotide sequence ID" value="NZ_AP031573.1"/>
</dbReference>
<evidence type="ECO:0008006" key="2">
    <source>
        <dbReference type="Google" id="ProtNLM"/>
    </source>
</evidence>
<reference evidence="1" key="1">
    <citation type="submission" date="2024-05" db="EMBL/GenBank/DDBJ databases">
        <title>Whole-Genome Sequence of CFS9, a Potential Fish Probiotic Isolated from the Body Surface of Silurus asotus.</title>
        <authorList>
            <person name="Kojima M."/>
            <person name="Tobioka K."/>
            <person name="Yokota K."/>
            <person name="Nakatani H."/>
            <person name="Hori K."/>
            <person name="Tamaru Y."/>
            <person name="Okazaki F."/>
        </authorList>
    </citation>
    <scope>NUCLEOTIDE SEQUENCE</scope>
    <source>
        <strain evidence="1">CFS9</strain>
    </source>
</reference>
<accession>A0AAT9H617</accession>
<gene>
    <name evidence="1" type="ORF">CFS9_37760</name>
</gene>